<evidence type="ECO:0000256" key="1">
    <source>
        <dbReference type="SAM" id="SignalP"/>
    </source>
</evidence>
<comment type="caution">
    <text evidence="2">The sequence shown here is derived from an EMBL/GenBank/DDBJ whole genome shotgun (WGS) entry which is preliminary data.</text>
</comment>
<organism evidence="2 3">
    <name type="scientific">Dyella flagellata</name>
    <dbReference type="NCBI Taxonomy" id="1867833"/>
    <lineage>
        <taxon>Bacteria</taxon>
        <taxon>Pseudomonadati</taxon>
        <taxon>Pseudomonadota</taxon>
        <taxon>Gammaproteobacteria</taxon>
        <taxon>Lysobacterales</taxon>
        <taxon>Rhodanobacteraceae</taxon>
        <taxon>Dyella</taxon>
    </lineage>
</organism>
<dbReference type="Proteomes" id="UP001156627">
    <property type="component" value="Unassembled WGS sequence"/>
</dbReference>
<sequence>MSPLKSFLVVAFISLTVLSARAQNGTAKVSNAVTGAAGSHTAQDVRFVMAVSAANKTIAKCSRYSKPNPQCLRHWRRAGRVADGRRRRFRIGKRRVFRCRQWRLGVWVWIFGCRSRRRWIWLGHFPVDWQRHVRPQTNQYGPQASRQQAIEC</sequence>
<proteinExistence type="predicted"/>
<feature type="signal peptide" evidence="1">
    <location>
        <begin position="1"/>
        <end position="22"/>
    </location>
</feature>
<name>A0ABQ5XDE2_9GAMM</name>
<keyword evidence="1" id="KW-0732">Signal</keyword>
<accession>A0ABQ5XDE2</accession>
<gene>
    <name evidence="2" type="ORF">GCM10007898_28950</name>
</gene>
<reference evidence="3" key="1">
    <citation type="journal article" date="2019" name="Int. J. Syst. Evol. Microbiol.">
        <title>The Global Catalogue of Microorganisms (GCM) 10K type strain sequencing project: providing services to taxonomists for standard genome sequencing and annotation.</title>
        <authorList>
            <consortium name="The Broad Institute Genomics Platform"/>
            <consortium name="The Broad Institute Genome Sequencing Center for Infectious Disease"/>
            <person name="Wu L."/>
            <person name="Ma J."/>
        </authorList>
    </citation>
    <scope>NUCLEOTIDE SEQUENCE [LARGE SCALE GENOMIC DNA]</scope>
    <source>
        <strain evidence="3">NBRC 111981</strain>
    </source>
</reference>
<keyword evidence="3" id="KW-1185">Reference proteome</keyword>
<dbReference type="EMBL" id="BSOA01000034">
    <property type="protein sequence ID" value="GLQ89322.1"/>
    <property type="molecule type" value="Genomic_DNA"/>
</dbReference>
<evidence type="ECO:0000313" key="3">
    <source>
        <dbReference type="Proteomes" id="UP001156627"/>
    </source>
</evidence>
<protein>
    <submittedName>
        <fullName evidence="2">Uncharacterized protein</fullName>
    </submittedName>
</protein>
<evidence type="ECO:0000313" key="2">
    <source>
        <dbReference type="EMBL" id="GLQ89322.1"/>
    </source>
</evidence>
<feature type="chain" id="PRO_5046653278" evidence="1">
    <location>
        <begin position="23"/>
        <end position="152"/>
    </location>
</feature>